<protein>
    <submittedName>
        <fullName evidence="1">Uncharacterized protein</fullName>
    </submittedName>
</protein>
<organism evidence="1 2">
    <name type="scientific">Populus trichocarpa</name>
    <name type="common">Western balsam poplar</name>
    <name type="synonym">Populus balsamifera subsp. trichocarpa</name>
    <dbReference type="NCBI Taxonomy" id="3694"/>
    <lineage>
        <taxon>Eukaryota</taxon>
        <taxon>Viridiplantae</taxon>
        <taxon>Streptophyta</taxon>
        <taxon>Embryophyta</taxon>
        <taxon>Tracheophyta</taxon>
        <taxon>Spermatophyta</taxon>
        <taxon>Magnoliopsida</taxon>
        <taxon>eudicotyledons</taxon>
        <taxon>Gunneridae</taxon>
        <taxon>Pentapetalae</taxon>
        <taxon>rosids</taxon>
        <taxon>fabids</taxon>
        <taxon>Malpighiales</taxon>
        <taxon>Salicaceae</taxon>
        <taxon>Saliceae</taxon>
        <taxon>Populus</taxon>
    </lineage>
</organism>
<reference evidence="1 2" key="1">
    <citation type="journal article" date="2006" name="Science">
        <title>The genome of black cottonwood, Populus trichocarpa (Torr. &amp; Gray).</title>
        <authorList>
            <person name="Tuskan G.A."/>
            <person name="Difazio S."/>
            <person name="Jansson S."/>
            <person name="Bohlmann J."/>
            <person name="Grigoriev I."/>
            <person name="Hellsten U."/>
            <person name="Putnam N."/>
            <person name="Ralph S."/>
            <person name="Rombauts S."/>
            <person name="Salamov A."/>
            <person name="Schein J."/>
            <person name="Sterck L."/>
            <person name="Aerts A."/>
            <person name="Bhalerao R.R."/>
            <person name="Bhalerao R.P."/>
            <person name="Blaudez D."/>
            <person name="Boerjan W."/>
            <person name="Brun A."/>
            <person name="Brunner A."/>
            <person name="Busov V."/>
            <person name="Campbell M."/>
            <person name="Carlson J."/>
            <person name="Chalot M."/>
            <person name="Chapman J."/>
            <person name="Chen G.L."/>
            <person name="Cooper D."/>
            <person name="Coutinho P.M."/>
            <person name="Couturier J."/>
            <person name="Covert S."/>
            <person name="Cronk Q."/>
            <person name="Cunningham R."/>
            <person name="Davis J."/>
            <person name="Degroeve S."/>
            <person name="Dejardin A."/>
            <person name="Depamphilis C."/>
            <person name="Detter J."/>
            <person name="Dirks B."/>
            <person name="Dubchak I."/>
            <person name="Duplessis S."/>
            <person name="Ehlting J."/>
            <person name="Ellis B."/>
            <person name="Gendler K."/>
            <person name="Goodstein D."/>
            <person name="Gribskov M."/>
            <person name="Grimwood J."/>
            <person name="Groover A."/>
            <person name="Gunter L."/>
            <person name="Hamberger B."/>
            <person name="Heinze B."/>
            <person name="Helariutta Y."/>
            <person name="Henrissat B."/>
            <person name="Holligan D."/>
            <person name="Holt R."/>
            <person name="Huang W."/>
            <person name="Islam-Faridi N."/>
            <person name="Jones S."/>
            <person name="Jones-Rhoades M."/>
            <person name="Jorgensen R."/>
            <person name="Joshi C."/>
            <person name="Kangasjarvi J."/>
            <person name="Karlsson J."/>
            <person name="Kelleher C."/>
            <person name="Kirkpatrick R."/>
            <person name="Kirst M."/>
            <person name="Kohler A."/>
            <person name="Kalluri U."/>
            <person name="Larimer F."/>
            <person name="Leebens-Mack J."/>
            <person name="Leple J.C."/>
            <person name="Locascio P."/>
            <person name="Lou Y."/>
            <person name="Lucas S."/>
            <person name="Martin F."/>
            <person name="Montanini B."/>
            <person name="Napoli C."/>
            <person name="Nelson D.R."/>
            <person name="Nelson C."/>
            <person name="Nieminen K."/>
            <person name="Nilsson O."/>
            <person name="Pereda V."/>
            <person name="Peter G."/>
            <person name="Philippe R."/>
            <person name="Pilate G."/>
            <person name="Poliakov A."/>
            <person name="Razumovskaya J."/>
            <person name="Richardson P."/>
            <person name="Rinaldi C."/>
            <person name="Ritland K."/>
            <person name="Rouze P."/>
            <person name="Ryaboy D."/>
            <person name="Schmutz J."/>
            <person name="Schrader J."/>
            <person name="Segerman B."/>
            <person name="Shin H."/>
            <person name="Siddiqui A."/>
            <person name="Sterky F."/>
            <person name="Terry A."/>
            <person name="Tsai C.J."/>
            <person name="Uberbacher E."/>
            <person name="Unneberg P."/>
            <person name="Vahala J."/>
            <person name="Wall K."/>
            <person name="Wessler S."/>
            <person name="Yang G."/>
            <person name="Yin T."/>
            <person name="Douglas C."/>
            <person name="Marra M."/>
            <person name="Sandberg G."/>
            <person name="Van de Peer Y."/>
            <person name="Rokhsar D."/>
        </authorList>
    </citation>
    <scope>NUCLEOTIDE SEQUENCE [LARGE SCALE GENOMIC DNA]</scope>
    <source>
        <strain evidence="2">cv. Nisqually</strain>
    </source>
</reference>
<dbReference type="Proteomes" id="UP000006729">
    <property type="component" value="Chromosome 3"/>
</dbReference>
<dbReference type="AlphaFoldDB" id="A0A3N7G3F5"/>
<accession>A0A3N7G3F5</accession>
<comment type="caution">
    <text evidence="1">The sequence shown here is derived from an EMBL/GenBank/DDBJ whole genome shotgun (WGS) entry which is preliminary data.</text>
</comment>
<dbReference type="EMBL" id="CM009292">
    <property type="protein sequence ID" value="RQO88368.2"/>
    <property type="molecule type" value="Genomic_DNA"/>
</dbReference>
<keyword evidence="2" id="KW-1185">Reference proteome</keyword>
<gene>
    <name evidence="1" type="ORF">POPTR_003G153266v4</name>
</gene>
<proteinExistence type="predicted"/>
<dbReference type="PANTHER" id="PTHR48248:SF5">
    <property type="entry name" value="UVR DOMAIN-CONTAINING PROTEIN"/>
    <property type="match status" value="1"/>
</dbReference>
<evidence type="ECO:0000313" key="1">
    <source>
        <dbReference type="EMBL" id="RQO88368.2"/>
    </source>
</evidence>
<dbReference type="InParanoid" id="A0A3N7G3F5"/>
<sequence length="240" mass="27459">MHEHMFCINGTILFHQQTLNMSFGIRCGHNRAGGAETSALINEIANSYGANHVPIEQHLSPLPGESPNTAHAKMKRKAPETALDRDKKREIGKAYRLQCREKKMKTEQDLVLLTEENNNLKKENEQLKREGVKQPEMVQTRKEEMKVVKNELCHLKDQLQIQNAVVEVLSSQVASRKNNMDLQCENKQLGFQKCLLIKKINDNDYLNDVIQLQENYTKLEQDKNALQVIIDALCAKIKQG</sequence>
<name>A0A3N7G3F5_POPTR</name>
<evidence type="ECO:0000313" key="2">
    <source>
        <dbReference type="Proteomes" id="UP000006729"/>
    </source>
</evidence>
<dbReference type="PANTHER" id="PTHR48248">
    <property type="entry name" value="UVR DOMAIN-CONTAINING PROTEIN"/>
    <property type="match status" value="1"/>
</dbReference>